<feature type="non-terminal residue" evidence="2">
    <location>
        <position position="85"/>
    </location>
</feature>
<comment type="caution">
    <text evidence="2">The sequence shown here is derived from an EMBL/GenBank/DDBJ whole genome shotgun (WGS) entry which is preliminary data.</text>
</comment>
<reference evidence="2" key="1">
    <citation type="submission" date="2020-07" db="EMBL/GenBank/DDBJ databases">
        <title>Severe corrosion of carbon steel in oil field produced water can be linked to methanogenic archaea containing a special type of NiFe hydrogenase.</title>
        <authorList>
            <person name="Lahme S."/>
            <person name="Mand J."/>
            <person name="Longwell J."/>
            <person name="Smith R."/>
            <person name="Enning D."/>
        </authorList>
    </citation>
    <scope>NUCLEOTIDE SEQUENCE</scope>
    <source>
        <strain evidence="2">MIC098Bin6</strain>
    </source>
</reference>
<sequence length="85" mass="9849">MDLSRFQFKKLQTRLLISLLLPVLVIVLLGGAASFWYSRGIMLDQWQESAVVKLQRAAHYIEMRVFKPVDLLNVLFKVSDRKDIA</sequence>
<dbReference type="Proteomes" id="UP000706172">
    <property type="component" value="Unassembled WGS sequence"/>
</dbReference>
<evidence type="ECO:0000313" key="3">
    <source>
        <dbReference type="Proteomes" id="UP000706172"/>
    </source>
</evidence>
<protein>
    <submittedName>
        <fullName evidence="2">Adenylate/guanylate cyclase domain-containing protein</fullName>
    </submittedName>
</protein>
<keyword evidence="1" id="KW-0812">Transmembrane</keyword>
<dbReference type="AlphaFoldDB" id="A0A931CX41"/>
<proteinExistence type="predicted"/>
<organism evidence="2 3">
    <name type="scientific">Desulfotignum balticum</name>
    <dbReference type="NCBI Taxonomy" id="115781"/>
    <lineage>
        <taxon>Bacteria</taxon>
        <taxon>Pseudomonadati</taxon>
        <taxon>Thermodesulfobacteriota</taxon>
        <taxon>Desulfobacteria</taxon>
        <taxon>Desulfobacterales</taxon>
        <taxon>Desulfobacteraceae</taxon>
        <taxon>Desulfotignum</taxon>
    </lineage>
</organism>
<accession>A0A931CX41</accession>
<feature type="transmembrane region" description="Helical" evidence="1">
    <location>
        <begin position="15"/>
        <end position="37"/>
    </location>
</feature>
<gene>
    <name evidence="2" type="ORF">H0S81_03765</name>
</gene>
<keyword evidence="1" id="KW-0472">Membrane</keyword>
<dbReference type="EMBL" id="JACCQK010000178">
    <property type="protein sequence ID" value="MBG0779024.1"/>
    <property type="molecule type" value="Genomic_DNA"/>
</dbReference>
<name>A0A931CX41_9BACT</name>
<evidence type="ECO:0000313" key="2">
    <source>
        <dbReference type="EMBL" id="MBG0779024.1"/>
    </source>
</evidence>
<evidence type="ECO:0000256" key="1">
    <source>
        <dbReference type="SAM" id="Phobius"/>
    </source>
</evidence>
<keyword evidence="1" id="KW-1133">Transmembrane helix</keyword>